<comment type="caution">
    <text evidence="11">The sequence shown here is derived from an EMBL/GenBank/DDBJ whole genome shotgun (WGS) entry which is preliminary data.</text>
</comment>
<sequence length="907" mass="98228">MTDTMPADTATPDRLREEVRLLGSVLGDVIREAGGQDLYDRIEAVRRASVAYHRDGADTRDASELERLLAGLSSEQAVGLTHGFAVFSLLANVAEDREARRRAREAEGQGAATDDRPDTPEAALAWLSGGGADRKAVVDILARSLISPVLTAHPSEVRRKSVLDRIAALSALLDGHGEGQGPSPALRRQVFLLWATRLVRTSGLVVQDEIDTVVSFLEQVFLEAIPEHLNAWRKRLDAPQLKPFMTVGSWVGGDRDGNPNVDASVMDAAFRTQTRAALGACLDSVHALGAELSLSEELVEPTPELTALSDASGDTSPHRKGEPFRRALTQIYARLAADYQAKVGTPPPRPAGFAADPYGQPEPFLADLKVLRDALQTADARAFTDDALSRLIDRVEAFGFHLAVIDMRQNADVHERVVADLFRVAGVADDYDTRDEAGRMDLLRAELSSRRPLFVPGASDYAEETLKERAILMAAARAIGTFGPDAIRTYIVSKTESPSDLLEVYLVLKEVGLFDPATPEVCPIQAVPLFETITDLQAAPATLKALMAEPAPLALARARGVQEVMIGYSDSNKDGSYLTSTWELNHASRALRDVAREAGLGLQLFHGRGGAVGRGGGSSFAGVVAQPRGTVEGRIRVTEQGEVIANKYGEPGVARRNLDALTSGVVLASLRKESGEGPAERHGALISRLSEASMQAYRALVYETEGFIDYFRAATPISELSELKIGSRPASRSSSTRIEDLRAIPWVFSWSQSRVMLPGWYGFGSALATLDAAEVDTLKGLVGDWPFLATLIQNMEMVMAKSDMAVARRYASLVPDRALADDIHGRIAAEWQLTHDAVMRLTGQASLLERQPELARLIQLRLPYIEPLNHVQVELIRRRRAGDDDPAVREGILVALNGIAAGLRNSG</sequence>
<evidence type="ECO:0000256" key="7">
    <source>
        <dbReference type="ARBA" id="ARBA00023300"/>
    </source>
</evidence>
<dbReference type="InterPro" id="IPR015813">
    <property type="entry name" value="Pyrv/PenolPyrv_kinase-like_dom"/>
</dbReference>
<dbReference type="EMBL" id="JACIJB010000014">
    <property type="protein sequence ID" value="MBB5661683.1"/>
    <property type="molecule type" value="Genomic_DNA"/>
</dbReference>
<reference evidence="11 12" key="1">
    <citation type="submission" date="2020-08" db="EMBL/GenBank/DDBJ databases">
        <title>Genomic Encyclopedia of Type Strains, Phase IV (KMG-IV): sequencing the most valuable type-strain genomes for metagenomic binning, comparative biology and taxonomic classification.</title>
        <authorList>
            <person name="Goeker M."/>
        </authorList>
    </citation>
    <scope>NUCLEOTIDE SEQUENCE [LARGE SCALE GENOMIC DNA]</scope>
    <source>
        <strain evidence="11 12">DSM 24448</strain>
    </source>
</reference>
<dbReference type="PRINTS" id="PR00150">
    <property type="entry name" value="PEPCARBXLASE"/>
</dbReference>
<keyword evidence="12" id="KW-1185">Reference proteome</keyword>
<organism evidence="11 12">
    <name type="scientific">Brevundimonas halotolerans</name>
    <dbReference type="NCBI Taxonomy" id="69670"/>
    <lineage>
        <taxon>Bacteria</taxon>
        <taxon>Pseudomonadati</taxon>
        <taxon>Pseudomonadota</taxon>
        <taxon>Alphaproteobacteria</taxon>
        <taxon>Caulobacterales</taxon>
        <taxon>Caulobacteraceae</taxon>
        <taxon>Brevundimonas</taxon>
    </lineage>
</organism>
<dbReference type="Gene3D" id="1.20.1440.90">
    <property type="entry name" value="Phosphoenolpyruvate/pyruvate domain"/>
    <property type="match status" value="1"/>
</dbReference>
<dbReference type="InterPro" id="IPR021135">
    <property type="entry name" value="PEP_COase"/>
</dbReference>
<dbReference type="Pfam" id="PF00311">
    <property type="entry name" value="PEPcase"/>
    <property type="match status" value="1"/>
</dbReference>
<dbReference type="SUPFAM" id="SSF51621">
    <property type="entry name" value="Phosphoenolpyruvate/pyruvate domain"/>
    <property type="match status" value="1"/>
</dbReference>
<comment type="cofactor">
    <cofactor evidence="9">
        <name>Mg(2+)</name>
        <dbReference type="ChEBI" id="CHEBI:18420"/>
    </cofactor>
</comment>
<feature type="active site" evidence="9">
    <location>
        <position position="573"/>
    </location>
</feature>
<comment type="catalytic activity">
    <reaction evidence="8 9">
        <text>oxaloacetate + phosphate = phosphoenolpyruvate + hydrogencarbonate</text>
        <dbReference type="Rhea" id="RHEA:28370"/>
        <dbReference type="ChEBI" id="CHEBI:16452"/>
        <dbReference type="ChEBI" id="CHEBI:17544"/>
        <dbReference type="ChEBI" id="CHEBI:43474"/>
        <dbReference type="ChEBI" id="CHEBI:58702"/>
        <dbReference type="EC" id="4.1.1.31"/>
    </reaction>
</comment>
<dbReference type="RefSeq" id="WP_241153101.1">
    <property type="nucleotide sequence ID" value="NZ_JACIJB010000014.1"/>
</dbReference>
<evidence type="ECO:0000256" key="5">
    <source>
        <dbReference type="ARBA" id="ARBA00022842"/>
    </source>
</evidence>
<evidence type="ECO:0000256" key="3">
    <source>
        <dbReference type="ARBA" id="ARBA00012305"/>
    </source>
</evidence>
<dbReference type="GO" id="GO:0005829">
    <property type="term" value="C:cytosol"/>
    <property type="evidence" value="ECO:0007669"/>
    <property type="project" value="TreeGrafter"/>
</dbReference>
<dbReference type="AlphaFoldDB" id="A0A7W9A5F4"/>
<keyword evidence="11" id="KW-0670">Pyruvate</keyword>
<evidence type="ECO:0000256" key="6">
    <source>
        <dbReference type="ARBA" id="ARBA00023239"/>
    </source>
</evidence>
<evidence type="ECO:0000256" key="4">
    <source>
        <dbReference type="ARBA" id="ARBA00022419"/>
    </source>
</evidence>
<dbReference type="InterPro" id="IPR022805">
    <property type="entry name" value="PEP_COase_bac/pln-type"/>
</dbReference>
<gene>
    <name evidence="9" type="primary">ppc</name>
    <name evidence="11" type="ORF">FHS65_002452</name>
</gene>
<keyword evidence="5 9" id="KW-0460">Magnesium</keyword>
<feature type="active site" evidence="9">
    <location>
        <position position="153"/>
    </location>
</feature>
<keyword evidence="6 9" id="KW-0456">Lyase</keyword>
<comment type="function">
    <text evidence="1 9">Forms oxaloacetate, a four-carbon dicarboxylic acid source for the tricarboxylic acid cycle.</text>
</comment>
<keyword evidence="7 9" id="KW-0120">Carbon dioxide fixation</keyword>
<comment type="subunit">
    <text evidence="9">Homotetramer.</text>
</comment>
<evidence type="ECO:0000313" key="11">
    <source>
        <dbReference type="EMBL" id="MBB5661683.1"/>
    </source>
</evidence>
<dbReference type="GO" id="GO:0006099">
    <property type="term" value="P:tricarboxylic acid cycle"/>
    <property type="evidence" value="ECO:0007669"/>
    <property type="project" value="InterPro"/>
</dbReference>
<evidence type="ECO:0000256" key="2">
    <source>
        <dbReference type="ARBA" id="ARBA00008346"/>
    </source>
</evidence>
<dbReference type="HAMAP" id="MF_00595">
    <property type="entry name" value="PEPcase_type1"/>
    <property type="match status" value="1"/>
</dbReference>
<dbReference type="PANTHER" id="PTHR30523:SF6">
    <property type="entry name" value="PHOSPHOENOLPYRUVATE CARBOXYLASE"/>
    <property type="match status" value="1"/>
</dbReference>
<evidence type="ECO:0000256" key="8">
    <source>
        <dbReference type="ARBA" id="ARBA00048995"/>
    </source>
</evidence>
<dbReference type="GO" id="GO:0006107">
    <property type="term" value="P:oxaloacetate metabolic process"/>
    <property type="evidence" value="ECO:0007669"/>
    <property type="project" value="UniProtKB-UniRule"/>
</dbReference>
<dbReference type="GO" id="GO:0008964">
    <property type="term" value="F:phosphoenolpyruvate carboxylase activity"/>
    <property type="evidence" value="ECO:0007669"/>
    <property type="project" value="UniProtKB-UniRule"/>
</dbReference>
<feature type="region of interest" description="Disordered" evidence="10">
    <location>
        <begin position="100"/>
        <end position="123"/>
    </location>
</feature>
<dbReference type="NCBIfam" id="NF000584">
    <property type="entry name" value="PRK00009.1"/>
    <property type="match status" value="1"/>
</dbReference>
<name>A0A7W9A5F4_9CAUL</name>
<dbReference type="Proteomes" id="UP000548978">
    <property type="component" value="Unassembled WGS sequence"/>
</dbReference>
<dbReference type="GO" id="GO:0015977">
    <property type="term" value="P:carbon fixation"/>
    <property type="evidence" value="ECO:0007669"/>
    <property type="project" value="UniProtKB-UniRule"/>
</dbReference>
<dbReference type="EC" id="4.1.1.31" evidence="3 9"/>
<evidence type="ECO:0000256" key="10">
    <source>
        <dbReference type="SAM" id="MobiDB-lite"/>
    </source>
</evidence>
<protein>
    <recommendedName>
        <fullName evidence="4 9">Phosphoenolpyruvate carboxylase</fullName>
        <shortName evidence="9">PEPC</shortName>
        <shortName evidence="9">PEPCase</shortName>
        <ecNumber evidence="3 9">4.1.1.31</ecNumber>
    </recommendedName>
</protein>
<evidence type="ECO:0000256" key="1">
    <source>
        <dbReference type="ARBA" id="ARBA00003670"/>
    </source>
</evidence>
<proteinExistence type="inferred from homology"/>
<dbReference type="GO" id="GO:0000287">
    <property type="term" value="F:magnesium ion binding"/>
    <property type="evidence" value="ECO:0007669"/>
    <property type="project" value="UniProtKB-UniRule"/>
</dbReference>
<evidence type="ECO:0000256" key="9">
    <source>
        <dbReference type="HAMAP-Rule" id="MF_00595"/>
    </source>
</evidence>
<accession>A0A7W9A5F4</accession>
<feature type="compositionally biased region" description="Basic and acidic residues" evidence="10">
    <location>
        <begin position="100"/>
        <end position="119"/>
    </location>
</feature>
<dbReference type="PANTHER" id="PTHR30523">
    <property type="entry name" value="PHOSPHOENOLPYRUVATE CARBOXYLASE"/>
    <property type="match status" value="1"/>
</dbReference>
<evidence type="ECO:0000313" key="12">
    <source>
        <dbReference type="Proteomes" id="UP000548978"/>
    </source>
</evidence>
<comment type="similarity">
    <text evidence="2 9">Belongs to the PEPCase type 1 family.</text>
</comment>